<dbReference type="InterPro" id="IPR029063">
    <property type="entry name" value="SAM-dependent_MTases_sf"/>
</dbReference>
<dbReference type="Proteomes" id="UP000199045">
    <property type="component" value="Unassembled WGS sequence"/>
</dbReference>
<dbReference type="Gene3D" id="3.40.50.150">
    <property type="entry name" value="Vaccinia Virus protein VP39"/>
    <property type="match status" value="1"/>
</dbReference>
<protein>
    <submittedName>
        <fullName evidence="2">Methyltransferase domain-containing protein</fullName>
    </submittedName>
</protein>
<dbReference type="InterPro" id="IPR041698">
    <property type="entry name" value="Methyltransf_25"/>
</dbReference>
<name>A0A1G7NBX3_CHIFI</name>
<keyword evidence="2" id="KW-0489">Methyltransferase</keyword>
<dbReference type="GO" id="GO:0032259">
    <property type="term" value="P:methylation"/>
    <property type="evidence" value="ECO:0007669"/>
    <property type="project" value="UniProtKB-KW"/>
</dbReference>
<dbReference type="AlphaFoldDB" id="A0A1G7NBX3"/>
<dbReference type="RefSeq" id="WP_089831356.1">
    <property type="nucleotide sequence ID" value="NZ_FNBN01000002.1"/>
</dbReference>
<keyword evidence="2" id="KW-0808">Transferase</keyword>
<feature type="domain" description="Methyltransferase" evidence="1">
    <location>
        <begin position="41"/>
        <end position="137"/>
    </location>
</feature>
<evidence type="ECO:0000313" key="2">
    <source>
        <dbReference type="EMBL" id="SDF71504.1"/>
    </source>
</evidence>
<evidence type="ECO:0000259" key="1">
    <source>
        <dbReference type="Pfam" id="PF13649"/>
    </source>
</evidence>
<dbReference type="SUPFAM" id="SSF53335">
    <property type="entry name" value="S-adenosyl-L-methionine-dependent methyltransferases"/>
    <property type="match status" value="1"/>
</dbReference>
<dbReference type="Pfam" id="PF13649">
    <property type="entry name" value="Methyltransf_25"/>
    <property type="match status" value="1"/>
</dbReference>
<accession>A0A1G7NBX3</accession>
<dbReference type="OrthoDB" id="836632at2"/>
<dbReference type="GO" id="GO:0008168">
    <property type="term" value="F:methyltransferase activity"/>
    <property type="evidence" value="ECO:0007669"/>
    <property type="project" value="UniProtKB-KW"/>
</dbReference>
<dbReference type="EMBL" id="FNBN01000002">
    <property type="protein sequence ID" value="SDF71504.1"/>
    <property type="molecule type" value="Genomic_DNA"/>
</dbReference>
<proteinExistence type="predicted"/>
<sequence length="215" mass="25400">MKNNYDNIARYYDFLSRIVFRTAQQDAQTALLPYIEINSKVLIAGGGTGWILEEIAKRCPPGLHIYYVEISANMIALAKEQKYQHEVTFINMAIEDFNRDRSLIFDVVMTPFLFDNFSQERIKPIFLHLHSMLRPGGRWLFTDFHYQKVAPLWQRILLQSMYVFFRILCHVEASALADIEPLFKTHHYTSLFEVFYFKKFIRSAVYYKEGLVNNC</sequence>
<dbReference type="STRING" id="104663.SAMN04488121_102744"/>
<gene>
    <name evidence="2" type="ORF">SAMN04488121_102744</name>
</gene>
<dbReference type="CDD" id="cd02440">
    <property type="entry name" value="AdoMet_MTases"/>
    <property type="match status" value="1"/>
</dbReference>
<reference evidence="2 3" key="1">
    <citation type="submission" date="2016-10" db="EMBL/GenBank/DDBJ databases">
        <authorList>
            <person name="de Groot N.N."/>
        </authorList>
    </citation>
    <scope>NUCLEOTIDE SEQUENCE [LARGE SCALE GENOMIC DNA]</scope>
    <source>
        <strain evidence="2 3">DSM 527</strain>
    </source>
</reference>
<evidence type="ECO:0000313" key="3">
    <source>
        <dbReference type="Proteomes" id="UP000199045"/>
    </source>
</evidence>
<organism evidence="2 3">
    <name type="scientific">Chitinophaga filiformis</name>
    <name type="common">Myxococcus filiformis</name>
    <name type="synonym">Flexibacter filiformis</name>
    <dbReference type="NCBI Taxonomy" id="104663"/>
    <lineage>
        <taxon>Bacteria</taxon>
        <taxon>Pseudomonadati</taxon>
        <taxon>Bacteroidota</taxon>
        <taxon>Chitinophagia</taxon>
        <taxon>Chitinophagales</taxon>
        <taxon>Chitinophagaceae</taxon>
        <taxon>Chitinophaga</taxon>
    </lineage>
</organism>